<keyword evidence="2" id="KW-0677">Repeat</keyword>
<dbReference type="SMART" id="SM00179">
    <property type="entry name" value="EGF_CA"/>
    <property type="match status" value="2"/>
</dbReference>
<dbReference type="AlphaFoldDB" id="A0A1S3JUK3"/>
<dbReference type="PROSITE" id="PS50026">
    <property type="entry name" value="EGF_3"/>
    <property type="match status" value="2"/>
</dbReference>
<dbReference type="InterPro" id="IPR000742">
    <property type="entry name" value="EGF"/>
</dbReference>
<dbReference type="InterPro" id="IPR051022">
    <property type="entry name" value="Notch_Cell-Fate_Det"/>
</dbReference>
<sequence length="208" mass="23687">MGTNCDQKDHCFRQECSGNGYCLNKQNTYSCQCQLGFTGLNCQDRVCDLATCYNGGSCIPDSYAPDGYKCQCTEDFEGLQCLDRIQRCTYTVRVETSRAGRAGTDERVVVTLGVQKFGELKKAQFEVQGDFEYGNVDEATKTLPLCGSLRQIEIHLRHDKTNYLNINDWKLRQVAVIVDDNIIIKKYVCYFNTWFSPGDYKYRACSLL</sequence>
<feature type="disulfide bond" evidence="4">
    <location>
        <begin position="33"/>
        <end position="42"/>
    </location>
</feature>
<comment type="caution">
    <text evidence="4">Lacks conserved residue(s) required for the propagation of feature annotation.</text>
</comment>
<evidence type="ECO:0000256" key="2">
    <source>
        <dbReference type="ARBA" id="ARBA00022737"/>
    </source>
</evidence>
<evidence type="ECO:0000259" key="5">
    <source>
        <dbReference type="PROSITE" id="PS50026"/>
    </source>
</evidence>
<feature type="disulfide bond" evidence="4">
    <location>
        <begin position="72"/>
        <end position="81"/>
    </location>
</feature>
<dbReference type="RefSeq" id="XP_013413776.1">
    <property type="nucleotide sequence ID" value="XM_013558322.2"/>
</dbReference>
<evidence type="ECO:0000256" key="3">
    <source>
        <dbReference type="ARBA" id="ARBA00023157"/>
    </source>
</evidence>
<dbReference type="OrthoDB" id="6160793at2759"/>
<feature type="domain" description="EGF-like" evidence="5">
    <location>
        <begin position="44"/>
        <end position="82"/>
    </location>
</feature>
<feature type="domain" description="PLAT" evidence="6">
    <location>
        <begin position="88"/>
        <end position="208"/>
    </location>
</feature>
<dbReference type="STRING" id="7574.A0A1S3JUK3"/>
<dbReference type="SUPFAM" id="SSF49723">
    <property type="entry name" value="Lipase/lipooxygenase domain (PLAT/LH2 domain)"/>
    <property type="match status" value="1"/>
</dbReference>
<dbReference type="PROSITE" id="PS50095">
    <property type="entry name" value="PLAT"/>
    <property type="match status" value="1"/>
</dbReference>
<dbReference type="GeneID" id="106176091"/>
<dbReference type="Proteomes" id="UP000085678">
    <property type="component" value="Unplaced"/>
</dbReference>
<dbReference type="CDD" id="cd00054">
    <property type="entry name" value="EGF_CA"/>
    <property type="match status" value="1"/>
</dbReference>
<dbReference type="PANTHER" id="PTHR24049">
    <property type="entry name" value="CRUMBS FAMILY MEMBER"/>
    <property type="match status" value="1"/>
</dbReference>
<dbReference type="InterPro" id="IPR000152">
    <property type="entry name" value="EGF-type_Asp/Asn_hydroxyl_site"/>
</dbReference>
<evidence type="ECO:0000256" key="1">
    <source>
        <dbReference type="ARBA" id="ARBA00022536"/>
    </source>
</evidence>
<evidence type="ECO:0000313" key="8">
    <source>
        <dbReference type="RefSeq" id="XP_013413776.1"/>
    </source>
</evidence>
<name>A0A1S3JUK3_LINAN</name>
<dbReference type="Gene3D" id="2.10.25.10">
    <property type="entry name" value="Laminin"/>
    <property type="match status" value="2"/>
</dbReference>
<dbReference type="InterPro" id="IPR001881">
    <property type="entry name" value="EGF-like_Ca-bd_dom"/>
</dbReference>
<evidence type="ECO:0000259" key="6">
    <source>
        <dbReference type="PROSITE" id="PS50095"/>
    </source>
</evidence>
<dbReference type="Gene3D" id="2.60.60.20">
    <property type="entry name" value="PLAT/LH2 domain"/>
    <property type="match status" value="1"/>
</dbReference>
<gene>
    <name evidence="8" type="primary">LOC106176091</name>
</gene>
<dbReference type="PROSITE" id="PS00022">
    <property type="entry name" value="EGF_1"/>
    <property type="match status" value="2"/>
</dbReference>
<dbReference type="GO" id="GO:0005509">
    <property type="term" value="F:calcium ion binding"/>
    <property type="evidence" value="ECO:0007669"/>
    <property type="project" value="InterPro"/>
</dbReference>
<feature type="domain" description="EGF-like" evidence="5">
    <location>
        <begin position="7"/>
        <end position="43"/>
    </location>
</feature>
<keyword evidence="7" id="KW-1185">Reference proteome</keyword>
<accession>A0A1S3JUK3</accession>
<dbReference type="InterPro" id="IPR001024">
    <property type="entry name" value="PLAT/LH2_dom"/>
</dbReference>
<dbReference type="SMART" id="SM00181">
    <property type="entry name" value="EGF"/>
    <property type="match status" value="2"/>
</dbReference>
<evidence type="ECO:0000313" key="7">
    <source>
        <dbReference type="Proteomes" id="UP000085678"/>
    </source>
</evidence>
<dbReference type="PROSITE" id="PS01186">
    <property type="entry name" value="EGF_2"/>
    <property type="match status" value="1"/>
</dbReference>
<protein>
    <submittedName>
        <fullName evidence="8">Protein crumbs-like</fullName>
    </submittedName>
</protein>
<keyword evidence="3 4" id="KW-1015">Disulfide bond</keyword>
<organism evidence="7 8">
    <name type="scientific">Lingula anatina</name>
    <name type="common">Brachiopod</name>
    <name type="synonym">Lingula unguis</name>
    <dbReference type="NCBI Taxonomy" id="7574"/>
    <lineage>
        <taxon>Eukaryota</taxon>
        <taxon>Metazoa</taxon>
        <taxon>Spiralia</taxon>
        <taxon>Lophotrochozoa</taxon>
        <taxon>Brachiopoda</taxon>
        <taxon>Linguliformea</taxon>
        <taxon>Lingulata</taxon>
        <taxon>Lingulida</taxon>
        <taxon>Linguloidea</taxon>
        <taxon>Lingulidae</taxon>
        <taxon>Lingula</taxon>
    </lineage>
</organism>
<dbReference type="Pfam" id="PF00008">
    <property type="entry name" value="EGF"/>
    <property type="match status" value="1"/>
</dbReference>
<dbReference type="InterPro" id="IPR036392">
    <property type="entry name" value="PLAT/LH2_dom_sf"/>
</dbReference>
<proteinExistence type="predicted"/>
<dbReference type="SUPFAM" id="SSF57196">
    <property type="entry name" value="EGF/Laminin"/>
    <property type="match status" value="2"/>
</dbReference>
<keyword evidence="1 4" id="KW-0245">EGF-like domain</keyword>
<evidence type="ECO:0000256" key="4">
    <source>
        <dbReference type="PROSITE-ProRule" id="PRU00076"/>
    </source>
</evidence>
<dbReference type="KEGG" id="lak:106176091"/>
<dbReference type="PROSITE" id="PS00010">
    <property type="entry name" value="ASX_HYDROXYL"/>
    <property type="match status" value="1"/>
</dbReference>
<reference evidence="8" key="1">
    <citation type="submission" date="2025-08" db="UniProtKB">
        <authorList>
            <consortium name="RefSeq"/>
        </authorList>
    </citation>
    <scope>IDENTIFICATION</scope>
    <source>
        <tissue evidence="8">Gonads</tissue>
    </source>
</reference>
<dbReference type="InParanoid" id="A0A1S3JUK3"/>